<comment type="similarity">
    <text evidence="10">Belongs to the insect chemoreceptor superfamily. Heteromeric odorant receptor channel (TC 1.A.69) family.</text>
</comment>
<keyword evidence="3 10" id="KW-0716">Sensory transduction</keyword>
<organism evidence="11">
    <name type="scientific">Ostrinia furnacalis</name>
    <name type="common">Asian corn borer</name>
    <dbReference type="NCBI Taxonomy" id="93504"/>
    <lineage>
        <taxon>Eukaryota</taxon>
        <taxon>Metazoa</taxon>
        <taxon>Ecdysozoa</taxon>
        <taxon>Arthropoda</taxon>
        <taxon>Hexapoda</taxon>
        <taxon>Insecta</taxon>
        <taxon>Pterygota</taxon>
        <taxon>Neoptera</taxon>
        <taxon>Endopterygota</taxon>
        <taxon>Lepidoptera</taxon>
        <taxon>Glossata</taxon>
        <taxon>Ditrysia</taxon>
        <taxon>Pyraloidea</taxon>
        <taxon>Crambidae</taxon>
        <taxon>Pyraustinae</taxon>
        <taxon>Ostrinia</taxon>
    </lineage>
</organism>
<dbReference type="PANTHER" id="PTHR21137">
    <property type="entry name" value="ODORANT RECEPTOR"/>
    <property type="match status" value="1"/>
</dbReference>
<evidence type="ECO:0000256" key="1">
    <source>
        <dbReference type="ARBA" id="ARBA00004651"/>
    </source>
</evidence>
<name>A0A0E4B418_OSTFU</name>
<dbReference type="InterPro" id="IPR004117">
    <property type="entry name" value="7tm6_olfct_rcpt"/>
</dbReference>
<evidence type="ECO:0000256" key="6">
    <source>
        <dbReference type="ARBA" id="ARBA00022989"/>
    </source>
</evidence>
<feature type="transmembrane region" description="Helical" evidence="10">
    <location>
        <begin position="52"/>
        <end position="68"/>
    </location>
</feature>
<dbReference type="EMBL" id="LC002698">
    <property type="protein sequence ID" value="BAR43446.1"/>
    <property type="molecule type" value="mRNA"/>
</dbReference>
<comment type="subcellular location">
    <subcellularLocation>
        <location evidence="1 10">Cell membrane</location>
        <topology evidence="1 10">Multi-pass membrane protein</topology>
    </subcellularLocation>
</comment>
<accession>A0A0E4B418</accession>
<proteinExistence type="evidence at transcript level"/>
<dbReference type="GO" id="GO:0005549">
    <property type="term" value="F:odorant binding"/>
    <property type="evidence" value="ECO:0007669"/>
    <property type="project" value="InterPro"/>
</dbReference>
<evidence type="ECO:0000256" key="10">
    <source>
        <dbReference type="RuleBase" id="RU351113"/>
    </source>
</evidence>
<sequence>MFKIGNENDINARHPMDLRYMKFLRMLLRMIDSWPHQQLRDSKPVRFRDSRYLFIEGAGVGIGGLFYVRSHYKVVPFLEIGQTYLTIFLSVVATQRVTIAWFKSFREVITEFVLKIHLFYFRHKSNYTENVYQRINRLCSVFVAFVAVEVTIGIFLFNLMPFLNNYKKGMFNQELPANKVFEHSINYSLPYVDCYTNLIGYIVMTLINIICSYDCGMFFSSVDVCIAVIVFHIWGHLKILDHRLRTFPTPVQMRGHQPGEPGNDLMYTKEENMKAAAMLRDIIEYHGMIMRFMTKTSEAFGPTLCLYYVFHQVSGCILLLECSSLDPESLGRYAGLTVTLFQLLIQVSVIVELLGTQSETLKDAVYSMPWECMDTSNRRTVLFLLYNVQEPIRLKPMGIVSVGVQTMATIIKTSFSYFMLLRTFT</sequence>
<keyword evidence="4 10" id="KW-0812">Transmembrane</keyword>
<evidence type="ECO:0000256" key="3">
    <source>
        <dbReference type="ARBA" id="ARBA00022606"/>
    </source>
</evidence>
<dbReference type="PANTHER" id="PTHR21137:SF35">
    <property type="entry name" value="ODORANT RECEPTOR 19A-RELATED"/>
    <property type="match status" value="1"/>
</dbReference>
<evidence type="ECO:0000256" key="5">
    <source>
        <dbReference type="ARBA" id="ARBA00022725"/>
    </source>
</evidence>
<gene>
    <name evidence="11" type="primary">OR3</name>
</gene>
<feature type="transmembrane region" description="Helical" evidence="10">
    <location>
        <begin position="189"/>
        <end position="210"/>
    </location>
</feature>
<feature type="transmembrane region" description="Helical" evidence="10">
    <location>
        <begin position="141"/>
        <end position="163"/>
    </location>
</feature>
<evidence type="ECO:0000313" key="11">
    <source>
        <dbReference type="EMBL" id="BAR43446.1"/>
    </source>
</evidence>
<dbReference type="GO" id="GO:0007165">
    <property type="term" value="P:signal transduction"/>
    <property type="evidence" value="ECO:0007669"/>
    <property type="project" value="UniProtKB-KW"/>
</dbReference>
<evidence type="ECO:0000256" key="7">
    <source>
        <dbReference type="ARBA" id="ARBA00023136"/>
    </source>
</evidence>
<dbReference type="GO" id="GO:0004984">
    <property type="term" value="F:olfactory receptor activity"/>
    <property type="evidence" value="ECO:0007669"/>
    <property type="project" value="InterPro"/>
</dbReference>
<keyword evidence="9 10" id="KW-0807">Transducer</keyword>
<keyword evidence="2" id="KW-1003">Cell membrane</keyword>
<keyword evidence="7 10" id="KW-0472">Membrane</keyword>
<keyword evidence="8 10" id="KW-0675">Receptor</keyword>
<feature type="transmembrane region" description="Helical" evidence="10">
    <location>
        <begin position="74"/>
        <end position="93"/>
    </location>
</feature>
<evidence type="ECO:0000256" key="2">
    <source>
        <dbReference type="ARBA" id="ARBA00022475"/>
    </source>
</evidence>
<reference evidence="11" key="1">
    <citation type="submission" date="2014-09" db="EMBL/GenBank/DDBJ databases">
        <title>Identification of candidate odorant receptors in Asian corn borer Ostrinia furnacalis.</title>
        <authorList>
            <person name="Yang B."/>
            <person name="Ozaki K."/>
            <person name="Ishikawa Y."/>
            <person name="Matsuo T."/>
        </authorList>
    </citation>
    <scope>NUCLEOTIDE SEQUENCE</scope>
    <source>
        <tissue evidence="11">Antennae</tissue>
    </source>
</reference>
<comment type="caution">
    <text evidence="10">Lacks conserved residue(s) required for the propagation of feature annotation.</text>
</comment>
<dbReference type="GO" id="GO:0005886">
    <property type="term" value="C:plasma membrane"/>
    <property type="evidence" value="ECO:0007669"/>
    <property type="project" value="UniProtKB-SubCell"/>
</dbReference>
<evidence type="ECO:0000256" key="9">
    <source>
        <dbReference type="ARBA" id="ARBA00023224"/>
    </source>
</evidence>
<evidence type="ECO:0000256" key="4">
    <source>
        <dbReference type="ARBA" id="ARBA00022692"/>
    </source>
</evidence>
<protein>
    <recommendedName>
        <fullName evidence="10">Odorant receptor</fullName>
    </recommendedName>
</protein>
<feature type="transmembrane region" description="Helical" evidence="10">
    <location>
        <begin position="216"/>
        <end position="235"/>
    </location>
</feature>
<dbReference type="AlphaFoldDB" id="A0A0E4B418"/>
<dbReference type="Pfam" id="PF02949">
    <property type="entry name" value="7tm_6"/>
    <property type="match status" value="1"/>
</dbReference>
<evidence type="ECO:0000256" key="8">
    <source>
        <dbReference type="ARBA" id="ARBA00023170"/>
    </source>
</evidence>
<keyword evidence="6 10" id="KW-1133">Transmembrane helix</keyword>
<keyword evidence="5 10" id="KW-0552">Olfaction</keyword>